<proteinExistence type="predicted"/>
<sequence>MCTFNIDLDPVLGLDPTPRLAIKFDSATGDDFDLYESGQNRYAGLLGFVHASEWREGGKIENVERTLSSRSRHQFVAFRRVNKSSGGPLPVHYRTPLNHYTIPSITPFSPPSAHFSLRQSIPSPAANSRRFPIPIQEVGSTLVTPLKLHVLMNDDDYLLSVARMLICSTKTLQKNNKNTVKRAFGE</sequence>
<accession>A0A4C1U8X9</accession>
<gene>
    <name evidence="1" type="ORF">EVAR_11861_1</name>
</gene>
<dbReference type="AlphaFoldDB" id="A0A4C1U8X9"/>
<reference evidence="1 2" key="1">
    <citation type="journal article" date="2019" name="Commun. Biol.">
        <title>The bagworm genome reveals a unique fibroin gene that provides high tensile strength.</title>
        <authorList>
            <person name="Kono N."/>
            <person name="Nakamura H."/>
            <person name="Ohtoshi R."/>
            <person name="Tomita M."/>
            <person name="Numata K."/>
            <person name="Arakawa K."/>
        </authorList>
    </citation>
    <scope>NUCLEOTIDE SEQUENCE [LARGE SCALE GENOMIC DNA]</scope>
</reference>
<name>A0A4C1U8X9_EUMVA</name>
<evidence type="ECO:0000313" key="2">
    <source>
        <dbReference type="Proteomes" id="UP000299102"/>
    </source>
</evidence>
<evidence type="ECO:0000313" key="1">
    <source>
        <dbReference type="EMBL" id="GBP22346.1"/>
    </source>
</evidence>
<protein>
    <submittedName>
        <fullName evidence="1">Uncharacterized protein</fullName>
    </submittedName>
</protein>
<dbReference type="Proteomes" id="UP000299102">
    <property type="component" value="Unassembled WGS sequence"/>
</dbReference>
<organism evidence="1 2">
    <name type="scientific">Eumeta variegata</name>
    <name type="common">Bagworm moth</name>
    <name type="synonym">Eumeta japonica</name>
    <dbReference type="NCBI Taxonomy" id="151549"/>
    <lineage>
        <taxon>Eukaryota</taxon>
        <taxon>Metazoa</taxon>
        <taxon>Ecdysozoa</taxon>
        <taxon>Arthropoda</taxon>
        <taxon>Hexapoda</taxon>
        <taxon>Insecta</taxon>
        <taxon>Pterygota</taxon>
        <taxon>Neoptera</taxon>
        <taxon>Endopterygota</taxon>
        <taxon>Lepidoptera</taxon>
        <taxon>Glossata</taxon>
        <taxon>Ditrysia</taxon>
        <taxon>Tineoidea</taxon>
        <taxon>Psychidae</taxon>
        <taxon>Oiketicinae</taxon>
        <taxon>Eumeta</taxon>
    </lineage>
</organism>
<dbReference type="EMBL" id="BGZK01000139">
    <property type="protein sequence ID" value="GBP22346.1"/>
    <property type="molecule type" value="Genomic_DNA"/>
</dbReference>
<keyword evidence="2" id="KW-1185">Reference proteome</keyword>
<comment type="caution">
    <text evidence="1">The sequence shown here is derived from an EMBL/GenBank/DDBJ whole genome shotgun (WGS) entry which is preliminary data.</text>
</comment>